<dbReference type="Proteomes" id="UP000217076">
    <property type="component" value="Unassembled WGS sequence"/>
</dbReference>
<name>A0A1G8FWE2_9PROT</name>
<keyword evidence="2" id="KW-1185">Reference proteome</keyword>
<evidence type="ECO:0000313" key="1">
    <source>
        <dbReference type="EMBL" id="SDH86453.1"/>
    </source>
</evidence>
<organism evidence="1 2">
    <name type="scientific">Roseospirillum parvum</name>
    <dbReference type="NCBI Taxonomy" id="83401"/>
    <lineage>
        <taxon>Bacteria</taxon>
        <taxon>Pseudomonadati</taxon>
        <taxon>Pseudomonadota</taxon>
        <taxon>Alphaproteobacteria</taxon>
        <taxon>Rhodospirillales</taxon>
        <taxon>Rhodospirillaceae</taxon>
        <taxon>Roseospirillum</taxon>
    </lineage>
</organism>
<dbReference type="AlphaFoldDB" id="A0A1G8FWE2"/>
<accession>A0A1G8FWE2</accession>
<gene>
    <name evidence="1" type="ORF">SAMN05421742_1175</name>
</gene>
<proteinExistence type="predicted"/>
<sequence length="187" mass="20408">MGEEAKNMSDMAHDPTAAAAADLARLSRAASDALTDNMVERLSTNAGNLMEVLDLLNDEDTREAVMAAVAGLTELHRVGALQTLIDLAQMIHGARSAVTDNMVERMFAFVEHMVNNLANEEVATLAHETRGALEDALDDTRAAGNTGMLTTLKMLSDKETQRSLQFLMHFGMRLRSRVHQEALEEGK</sequence>
<reference evidence="2" key="1">
    <citation type="submission" date="2016-10" db="EMBL/GenBank/DDBJ databases">
        <authorList>
            <person name="Varghese N."/>
            <person name="Submissions S."/>
        </authorList>
    </citation>
    <scope>NUCLEOTIDE SEQUENCE [LARGE SCALE GENOMIC DNA]</scope>
    <source>
        <strain evidence="2">930I</strain>
    </source>
</reference>
<dbReference type="EMBL" id="FNCV01000017">
    <property type="protein sequence ID" value="SDH86453.1"/>
    <property type="molecule type" value="Genomic_DNA"/>
</dbReference>
<evidence type="ECO:0000313" key="2">
    <source>
        <dbReference type="Proteomes" id="UP000217076"/>
    </source>
</evidence>
<evidence type="ECO:0008006" key="3">
    <source>
        <dbReference type="Google" id="ProtNLM"/>
    </source>
</evidence>
<dbReference type="STRING" id="83401.SAMN05421742_1175"/>
<protein>
    <recommendedName>
        <fullName evidence="3">DUF1641 domain-containing protein</fullName>
    </recommendedName>
</protein>